<evidence type="ECO:0000256" key="1">
    <source>
        <dbReference type="SAM" id="MobiDB-lite"/>
    </source>
</evidence>
<proteinExistence type="predicted"/>
<feature type="compositionally biased region" description="Basic and acidic residues" evidence="1">
    <location>
        <begin position="30"/>
        <end position="41"/>
    </location>
</feature>
<dbReference type="EMBL" id="JARJLG010000203">
    <property type="protein sequence ID" value="KAJ7728686.1"/>
    <property type="molecule type" value="Genomic_DNA"/>
</dbReference>
<feature type="region of interest" description="Disordered" evidence="1">
    <location>
        <begin position="132"/>
        <end position="194"/>
    </location>
</feature>
<evidence type="ECO:0000313" key="2">
    <source>
        <dbReference type="EMBL" id="KAJ7728686.1"/>
    </source>
</evidence>
<comment type="caution">
    <text evidence="2">The sequence shown here is derived from an EMBL/GenBank/DDBJ whole genome shotgun (WGS) entry which is preliminary data.</text>
</comment>
<feature type="region of interest" description="Disordered" evidence="1">
    <location>
        <begin position="236"/>
        <end position="268"/>
    </location>
</feature>
<feature type="compositionally biased region" description="Polar residues" evidence="1">
    <location>
        <begin position="173"/>
        <end position="184"/>
    </location>
</feature>
<organism evidence="2 3">
    <name type="scientific">Mycena maculata</name>
    <dbReference type="NCBI Taxonomy" id="230809"/>
    <lineage>
        <taxon>Eukaryota</taxon>
        <taxon>Fungi</taxon>
        <taxon>Dikarya</taxon>
        <taxon>Basidiomycota</taxon>
        <taxon>Agaricomycotina</taxon>
        <taxon>Agaricomycetes</taxon>
        <taxon>Agaricomycetidae</taxon>
        <taxon>Agaricales</taxon>
        <taxon>Marasmiineae</taxon>
        <taxon>Mycenaceae</taxon>
        <taxon>Mycena</taxon>
    </lineage>
</organism>
<evidence type="ECO:0000313" key="3">
    <source>
        <dbReference type="Proteomes" id="UP001215280"/>
    </source>
</evidence>
<dbReference type="AlphaFoldDB" id="A0AAD7MRG2"/>
<feature type="region of interest" description="Disordered" evidence="1">
    <location>
        <begin position="1"/>
        <end position="106"/>
    </location>
</feature>
<reference evidence="2" key="1">
    <citation type="submission" date="2023-03" db="EMBL/GenBank/DDBJ databases">
        <title>Massive genome expansion in bonnet fungi (Mycena s.s.) driven by repeated elements and novel gene families across ecological guilds.</title>
        <authorList>
            <consortium name="Lawrence Berkeley National Laboratory"/>
            <person name="Harder C.B."/>
            <person name="Miyauchi S."/>
            <person name="Viragh M."/>
            <person name="Kuo A."/>
            <person name="Thoen E."/>
            <person name="Andreopoulos B."/>
            <person name="Lu D."/>
            <person name="Skrede I."/>
            <person name="Drula E."/>
            <person name="Henrissat B."/>
            <person name="Morin E."/>
            <person name="Kohler A."/>
            <person name="Barry K."/>
            <person name="LaButti K."/>
            <person name="Morin E."/>
            <person name="Salamov A."/>
            <person name="Lipzen A."/>
            <person name="Mereny Z."/>
            <person name="Hegedus B."/>
            <person name="Baldrian P."/>
            <person name="Stursova M."/>
            <person name="Weitz H."/>
            <person name="Taylor A."/>
            <person name="Grigoriev I.V."/>
            <person name="Nagy L.G."/>
            <person name="Martin F."/>
            <person name="Kauserud H."/>
        </authorList>
    </citation>
    <scope>NUCLEOTIDE SEQUENCE</scope>
    <source>
        <strain evidence="2">CBHHK188m</strain>
    </source>
</reference>
<feature type="compositionally biased region" description="Basic and acidic residues" evidence="1">
    <location>
        <begin position="73"/>
        <end position="83"/>
    </location>
</feature>
<name>A0AAD7MRG2_9AGAR</name>
<gene>
    <name evidence="2" type="ORF">DFH07DRAFT_221158</name>
</gene>
<dbReference type="Proteomes" id="UP001215280">
    <property type="component" value="Unassembled WGS sequence"/>
</dbReference>
<keyword evidence="3" id="KW-1185">Reference proteome</keyword>
<sequence>MGSRKHTRTPRAPLIPPMPKRGSSAVARNESQDAHPPHHELLSPAASTCTEARRQHQRPRGLNIADGNGGGGEGERDSMEEQSARQVRGGIRRGGGLRGTLASPRDIEEARGYRDACCADPLPPMAACSSPAFPREAADSSSAGRDVRSCVPPRRASVEADAQAKKCGGMRTPTRSFATSVSTGSGEGRPWPAESIGEAAMTNTAAPFLSARGDRLRIQRSSTDTYDLRLRVTDAGEENATPALSSGIHAPSRLRAPADSGCTSPRIG</sequence>
<protein>
    <submittedName>
        <fullName evidence="2">Uncharacterized protein</fullName>
    </submittedName>
</protein>
<accession>A0AAD7MRG2</accession>